<evidence type="ECO:0000313" key="12">
    <source>
        <dbReference type="EMBL" id="NKE07232.1"/>
    </source>
</evidence>
<keyword evidence="4" id="KW-0133">Cell shape</keyword>
<comment type="caution">
    <text evidence="12">The sequence shown here is derived from an EMBL/GenBank/DDBJ whole genome shotgun (WGS) entry which is preliminary data.</text>
</comment>
<dbReference type="InterPro" id="IPR012338">
    <property type="entry name" value="Beta-lactam/transpept-like"/>
</dbReference>
<evidence type="ECO:0000256" key="4">
    <source>
        <dbReference type="ARBA" id="ARBA00022960"/>
    </source>
</evidence>
<evidence type="ECO:0000256" key="9">
    <source>
        <dbReference type="RuleBase" id="RU004016"/>
    </source>
</evidence>
<dbReference type="GO" id="GO:0009252">
    <property type="term" value="P:peptidoglycan biosynthetic process"/>
    <property type="evidence" value="ECO:0007669"/>
    <property type="project" value="UniProtKB-KW"/>
</dbReference>
<feature type="domain" description="Peptidase S11 D-alanyl-D-alanine carboxypeptidase A N-terminal" evidence="11">
    <location>
        <begin position="12"/>
        <end position="239"/>
    </location>
</feature>
<evidence type="ECO:0000256" key="3">
    <source>
        <dbReference type="ARBA" id="ARBA00022801"/>
    </source>
</evidence>
<comment type="similarity">
    <text evidence="1 9">Belongs to the peptidase S11 family.</text>
</comment>
<protein>
    <submittedName>
        <fullName evidence="12">D-alanyl-D-alanine carboxypeptidase</fullName>
    </submittedName>
</protein>
<gene>
    <name evidence="12" type="ORF">GWK17_17435</name>
</gene>
<keyword evidence="3" id="KW-0378">Hydrolase</keyword>
<dbReference type="InterPro" id="IPR018044">
    <property type="entry name" value="Peptidase_S11"/>
</dbReference>
<dbReference type="PANTHER" id="PTHR21581">
    <property type="entry name" value="D-ALANYL-D-ALANINE CARBOXYPEPTIDASE"/>
    <property type="match status" value="1"/>
</dbReference>
<dbReference type="AlphaFoldDB" id="A0A846TNK8"/>
<feature type="active site" description="Proton acceptor" evidence="7">
    <location>
        <position position="50"/>
    </location>
</feature>
<evidence type="ECO:0000259" key="11">
    <source>
        <dbReference type="Pfam" id="PF00768"/>
    </source>
</evidence>
<sequence length="376" mass="41733">MYTSVDFVAAEGEEAPDLTSEAAVLMDTQSGAILFGKNEEARMYPASLTKIATAIYAIETGDLDEIVVVSKEIENIDGTRVYLNPGEQVPLRKLVQGMLINSGNDAALAIAMHLDGSLERYSKNINEFLETNTGVEDTHFVNPHGLFDENHYTTAKDLGTILNYAMNNSDFREIFGTKELEWDGESWDTTLLSHHRMLIGEIPYDAVTGGKTGFVDQSKQTLATTADNGMLKLTAILLKSDYKRKIYEDTVKLFDYGFASFKSSRIKSGETFVSGKLKFKASEDLLLTEPIENGKRVVDKEGNLKIEDKDGDIIQSIELKPLIEKKPEVKKEEPPKPDQSGLLSVNTLLGALVLVAAAGVWAINRKQKKNRRFRSR</sequence>
<feature type="active site" description="Acyl-ester intermediate" evidence="7">
    <location>
        <position position="47"/>
    </location>
</feature>
<keyword evidence="5" id="KW-0573">Peptidoglycan synthesis</keyword>
<evidence type="ECO:0000256" key="8">
    <source>
        <dbReference type="PIRSR" id="PIRSR618044-2"/>
    </source>
</evidence>
<dbReference type="InterPro" id="IPR001967">
    <property type="entry name" value="Peptidase_S11_N"/>
</dbReference>
<accession>A0A846TNK8</accession>
<evidence type="ECO:0000256" key="7">
    <source>
        <dbReference type="PIRSR" id="PIRSR618044-1"/>
    </source>
</evidence>
<keyword evidence="12" id="KW-0645">Protease</keyword>
<evidence type="ECO:0000256" key="5">
    <source>
        <dbReference type="ARBA" id="ARBA00022984"/>
    </source>
</evidence>
<dbReference type="GO" id="GO:0071555">
    <property type="term" value="P:cell wall organization"/>
    <property type="evidence" value="ECO:0007669"/>
    <property type="project" value="UniProtKB-KW"/>
</dbReference>
<evidence type="ECO:0000256" key="2">
    <source>
        <dbReference type="ARBA" id="ARBA00022729"/>
    </source>
</evidence>
<dbReference type="PANTHER" id="PTHR21581:SF33">
    <property type="entry name" value="D-ALANYL-D-ALANINE CARBOXYPEPTIDASE DACB"/>
    <property type="match status" value="1"/>
</dbReference>
<keyword evidence="10" id="KW-0472">Membrane</keyword>
<evidence type="ECO:0000256" key="10">
    <source>
        <dbReference type="SAM" id="Phobius"/>
    </source>
</evidence>
<evidence type="ECO:0000256" key="1">
    <source>
        <dbReference type="ARBA" id="ARBA00007164"/>
    </source>
</evidence>
<feature type="active site" evidence="7">
    <location>
        <position position="102"/>
    </location>
</feature>
<feature type="transmembrane region" description="Helical" evidence="10">
    <location>
        <begin position="341"/>
        <end position="364"/>
    </location>
</feature>
<dbReference type="GO" id="GO:0006508">
    <property type="term" value="P:proteolysis"/>
    <property type="evidence" value="ECO:0007669"/>
    <property type="project" value="InterPro"/>
</dbReference>
<dbReference type="PRINTS" id="PR00725">
    <property type="entry name" value="DADACBPTASE1"/>
</dbReference>
<reference evidence="12 13" key="1">
    <citation type="submission" date="2020-03" db="EMBL/GenBank/DDBJ databases">
        <authorList>
            <person name="Sun Q."/>
        </authorList>
    </citation>
    <scope>NUCLEOTIDE SEQUENCE [LARGE SCALE GENOMIC DNA]</scope>
    <source>
        <strain evidence="12 13">KACC 21451</strain>
    </source>
</reference>
<dbReference type="Proteomes" id="UP000587942">
    <property type="component" value="Unassembled WGS sequence"/>
</dbReference>
<organism evidence="12 13">
    <name type="scientific">Mesobacillus selenatarsenatis</name>
    <dbReference type="NCBI Taxonomy" id="388741"/>
    <lineage>
        <taxon>Bacteria</taxon>
        <taxon>Bacillati</taxon>
        <taxon>Bacillota</taxon>
        <taxon>Bacilli</taxon>
        <taxon>Bacillales</taxon>
        <taxon>Bacillaceae</taxon>
        <taxon>Mesobacillus</taxon>
    </lineage>
</organism>
<evidence type="ECO:0000256" key="6">
    <source>
        <dbReference type="ARBA" id="ARBA00023316"/>
    </source>
</evidence>
<keyword evidence="10" id="KW-1133">Transmembrane helix</keyword>
<keyword evidence="2" id="KW-0732">Signal</keyword>
<keyword evidence="12" id="KW-0121">Carboxypeptidase</keyword>
<feature type="binding site" evidence="8">
    <location>
        <position position="211"/>
    </location>
    <ligand>
        <name>substrate</name>
    </ligand>
</feature>
<name>A0A846TNK8_9BACI</name>
<dbReference type="Gene3D" id="3.40.710.10">
    <property type="entry name" value="DD-peptidase/beta-lactamase superfamily"/>
    <property type="match status" value="1"/>
</dbReference>
<dbReference type="Pfam" id="PF00768">
    <property type="entry name" value="Peptidase_S11"/>
    <property type="match status" value="1"/>
</dbReference>
<keyword evidence="10" id="KW-0812">Transmembrane</keyword>
<keyword evidence="6" id="KW-0961">Cell wall biogenesis/degradation</keyword>
<evidence type="ECO:0000313" key="13">
    <source>
        <dbReference type="Proteomes" id="UP000587942"/>
    </source>
</evidence>
<dbReference type="SUPFAM" id="SSF56601">
    <property type="entry name" value="beta-lactamase/transpeptidase-like"/>
    <property type="match status" value="1"/>
</dbReference>
<dbReference type="GO" id="GO:0008360">
    <property type="term" value="P:regulation of cell shape"/>
    <property type="evidence" value="ECO:0007669"/>
    <property type="project" value="UniProtKB-KW"/>
</dbReference>
<dbReference type="EMBL" id="JAAVUM010000014">
    <property type="protein sequence ID" value="NKE07232.1"/>
    <property type="molecule type" value="Genomic_DNA"/>
</dbReference>
<proteinExistence type="inferred from homology"/>
<dbReference type="GO" id="GO:0009002">
    <property type="term" value="F:serine-type D-Ala-D-Ala carboxypeptidase activity"/>
    <property type="evidence" value="ECO:0007669"/>
    <property type="project" value="InterPro"/>
</dbReference>